<dbReference type="GO" id="GO:0032259">
    <property type="term" value="P:methylation"/>
    <property type="evidence" value="ECO:0007669"/>
    <property type="project" value="UniProtKB-KW"/>
</dbReference>
<evidence type="ECO:0000259" key="4">
    <source>
        <dbReference type="Pfam" id="PF08241"/>
    </source>
</evidence>
<evidence type="ECO:0000313" key="5">
    <source>
        <dbReference type="EMBL" id="KAB5520462.1"/>
    </source>
</evidence>
<dbReference type="SUPFAM" id="SSF53335">
    <property type="entry name" value="S-adenosyl-L-methionine-dependent methyltransferases"/>
    <property type="match status" value="1"/>
</dbReference>
<evidence type="ECO:0000256" key="1">
    <source>
        <dbReference type="ARBA" id="ARBA00008361"/>
    </source>
</evidence>
<dbReference type="AlphaFoldDB" id="A0A5N5JN46"/>
<evidence type="ECO:0000313" key="6">
    <source>
        <dbReference type="Proteomes" id="UP000326939"/>
    </source>
</evidence>
<dbReference type="Proteomes" id="UP000326939">
    <property type="component" value="Chromosome 16"/>
</dbReference>
<dbReference type="Pfam" id="PF08241">
    <property type="entry name" value="Methyltransf_11"/>
    <property type="match status" value="1"/>
</dbReference>
<organism evidence="5 6">
    <name type="scientific">Salix brachista</name>
    <dbReference type="NCBI Taxonomy" id="2182728"/>
    <lineage>
        <taxon>Eukaryota</taxon>
        <taxon>Viridiplantae</taxon>
        <taxon>Streptophyta</taxon>
        <taxon>Embryophyta</taxon>
        <taxon>Tracheophyta</taxon>
        <taxon>Spermatophyta</taxon>
        <taxon>Magnoliopsida</taxon>
        <taxon>eudicotyledons</taxon>
        <taxon>Gunneridae</taxon>
        <taxon>Pentapetalae</taxon>
        <taxon>rosids</taxon>
        <taxon>fabids</taxon>
        <taxon>Malpighiales</taxon>
        <taxon>Salicaceae</taxon>
        <taxon>Saliceae</taxon>
        <taxon>Salix</taxon>
    </lineage>
</organism>
<keyword evidence="2" id="KW-0489">Methyltransferase</keyword>
<dbReference type="EMBL" id="VDCV01000016">
    <property type="protein sequence ID" value="KAB5520462.1"/>
    <property type="molecule type" value="Genomic_DNA"/>
</dbReference>
<evidence type="ECO:0000256" key="3">
    <source>
        <dbReference type="ARBA" id="ARBA00022679"/>
    </source>
</evidence>
<feature type="domain" description="Methyltransferase type 11" evidence="4">
    <location>
        <begin position="54"/>
        <end position="128"/>
    </location>
</feature>
<dbReference type="PANTHER" id="PTHR12176">
    <property type="entry name" value="SAM-DEPENDENT METHYLTRANSFERASE SUPERFAMILY PROTEIN"/>
    <property type="match status" value="1"/>
</dbReference>
<comment type="caution">
    <text evidence="5">The sequence shown here is derived from an EMBL/GenBank/DDBJ whole genome shotgun (WGS) entry which is preliminary data.</text>
</comment>
<comment type="similarity">
    <text evidence="1">Belongs to the methyltransferase superfamily.</text>
</comment>
<proteinExistence type="inferred from homology"/>
<keyword evidence="6" id="KW-1185">Reference proteome</keyword>
<dbReference type="GO" id="GO:0008757">
    <property type="term" value="F:S-adenosylmethionine-dependent methyltransferase activity"/>
    <property type="evidence" value="ECO:0007669"/>
    <property type="project" value="InterPro"/>
</dbReference>
<dbReference type="InterPro" id="IPR029063">
    <property type="entry name" value="SAM-dependent_MTases_sf"/>
</dbReference>
<name>A0A5N5JN46_9ROSI</name>
<sequence length="254" mass="28493">MYSDVSSCNTYNYGDALYWDVRYVQEAESFDWYQRYASLRPFVRRHIPASSRVLMVGCGNALMSEDMVDDGYENIMNVDISSVAIDLMKRKYEQMPQLNYMEMDVRDMSFFPDESFDAVIDKGTLDSLMCGSDAPISAARMLGEPACNLLQTDSMESICGWSKHLSTFLNVYYSCDTNREINQHTTEARPGFKKPAGSSSISHLEPVPITETGSLPADFVLDDPDSHFIYVCKKTGETTGPSNISSYPLIADAI</sequence>
<dbReference type="CDD" id="cd02440">
    <property type="entry name" value="AdoMet_MTases"/>
    <property type="match status" value="1"/>
</dbReference>
<dbReference type="InterPro" id="IPR013216">
    <property type="entry name" value="Methyltransf_11"/>
</dbReference>
<evidence type="ECO:0000256" key="2">
    <source>
        <dbReference type="ARBA" id="ARBA00022603"/>
    </source>
</evidence>
<dbReference type="Gene3D" id="3.40.50.150">
    <property type="entry name" value="Vaccinia Virus protein VP39"/>
    <property type="match status" value="1"/>
</dbReference>
<dbReference type="PANTHER" id="PTHR12176:SF66">
    <property type="entry name" value="S-ADENOSYL-L-METHIONINE-DEPENDENT METHYLTRANSFERASES SUPERFAMILY PROTEIN"/>
    <property type="match status" value="1"/>
</dbReference>
<gene>
    <name evidence="5" type="ORF">DKX38_024781</name>
</gene>
<reference evidence="6" key="1">
    <citation type="journal article" date="2019" name="Gigascience">
        <title>De novo genome assembly of the endangered Acer yangbiense, a plant species with extremely small populations endemic to Yunnan Province, China.</title>
        <authorList>
            <person name="Yang J."/>
            <person name="Wariss H.M."/>
            <person name="Tao L."/>
            <person name="Zhang R."/>
            <person name="Yun Q."/>
            <person name="Hollingsworth P."/>
            <person name="Dao Z."/>
            <person name="Luo G."/>
            <person name="Guo H."/>
            <person name="Ma Y."/>
            <person name="Sun W."/>
        </authorList>
    </citation>
    <scope>NUCLEOTIDE SEQUENCE [LARGE SCALE GENOMIC DNA]</scope>
    <source>
        <strain evidence="6">cv. br00</strain>
    </source>
</reference>
<accession>A0A5N5JN46</accession>
<protein>
    <recommendedName>
        <fullName evidence="4">Methyltransferase type 11 domain-containing protein</fullName>
    </recommendedName>
</protein>
<keyword evidence="3" id="KW-0808">Transferase</keyword>
<dbReference type="InterPro" id="IPR051419">
    <property type="entry name" value="Lys/N-term_MeTrsfase_sf"/>
</dbReference>